<dbReference type="GO" id="GO:0005737">
    <property type="term" value="C:cytoplasm"/>
    <property type="evidence" value="ECO:0007669"/>
    <property type="project" value="UniProtKB-SubCell"/>
</dbReference>
<protein>
    <recommendedName>
        <fullName evidence="2">Universal stress protein</fullName>
    </recommendedName>
</protein>
<evidence type="ECO:0000313" key="4">
    <source>
        <dbReference type="EMBL" id="KZL49247.1"/>
    </source>
</evidence>
<evidence type="ECO:0000256" key="2">
    <source>
        <dbReference type="PIRNR" id="PIRNR006276"/>
    </source>
</evidence>
<dbReference type="PRINTS" id="PR01438">
    <property type="entry name" value="UNVRSLSTRESS"/>
</dbReference>
<dbReference type="EMBL" id="LWAJ01000184">
    <property type="protein sequence ID" value="KZL49247.1"/>
    <property type="molecule type" value="Genomic_DNA"/>
</dbReference>
<dbReference type="Pfam" id="PF00582">
    <property type="entry name" value="Usp"/>
    <property type="match status" value="1"/>
</dbReference>
<evidence type="ECO:0000256" key="1">
    <source>
        <dbReference type="ARBA" id="ARBA00008791"/>
    </source>
</evidence>
<dbReference type="Proteomes" id="UP000076555">
    <property type="component" value="Unassembled WGS sequence"/>
</dbReference>
<dbReference type="InterPro" id="IPR006015">
    <property type="entry name" value="Universal_stress_UspA"/>
</dbReference>
<evidence type="ECO:0000313" key="5">
    <source>
        <dbReference type="Proteomes" id="UP000076555"/>
    </source>
</evidence>
<name>A0A166J5D8_NODSP</name>
<comment type="caution">
    <text evidence="4">The sequence shown here is derived from an EMBL/GenBank/DDBJ whole genome shotgun (WGS) entry which is preliminary data.</text>
</comment>
<sequence length="158" mass="17267">MFNKILVALNTNAIGQQIFEHALTLATASNAELLLLHVISPSDDGYLDASTMETYSVYDNVNYYVNQWESLKREGIEFLTLLNNQAIAKGIASDSTQKIGEPSRTICEVARSSQADLIVLGRRGLSGMSEFFLGSVSNYVLHHAPCSVLTVQGVRANL</sequence>
<dbReference type="AlphaFoldDB" id="A0A166J5D8"/>
<evidence type="ECO:0000259" key="3">
    <source>
        <dbReference type="Pfam" id="PF00582"/>
    </source>
</evidence>
<dbReference type="CDD" id="cd00293">
    <property type="entry name" value="USP-like"/>
    <property type="match status" value="1"/>
</dbReference>
<comment type="similarity">
    <text evidence="1 2">Belongs to the universal stress protein A family.</text>
</comment>
<accession>A0A166J5D8</accession>
<organism evidence="4 5">
    <name type="scientific">Nodularia spumigena CENA596</name>
    <dbReference type="NCBI Taxonomy" id="1819295"/>
    <lineage>
        <taxon>Bacteria</taxon>
        <taxon>Bacillati</taxon>
        <taxon>Cyanobacteriota</taxon>
        <taxon>Cyanophyceae</taxon>
        <taxon>Nostocales</taxon>
        <taxon>Nodulariaceae</taxon>
        <taxon>Nodularia</taxon>
    </lineage>
</organism>
<gene>
    <name evidence="4" type="ORF">A2T98_13725</name>
</gene>
<proteinExistence type="inferred from homology"/>
<dbReference type="InterPro" id="IPR014729">
    <property type="entry name" value="Rossmann-like_a/b/a_fold"/>
</dbReference>
<dbReference type="InterPro" id="IPR006016">
    <property type="entry name" value="UspA"/>
</dbReference>
<feature type="domain" description="UspA" evidence="3">
    <location>
        <begin position="1"/>
        <end position="151"/>
    </location>
</feature>
<dbReference type="OrthoDB" id="516822at2"/>
<reference evidence="4 5" key="1">
    <citation type="submission" date="2016-04" db="EMBL/GenBank/DDBJ databases">
        <title>Draft Genome Assembly of the Bloom-forming Cyanobacterium Nodularia spumigena Strain CENA596 in Shrimp Production Ponds.</title>
        <authorList>
            <person name="Popin R.V."/>
            <person name="Rigonato J."/>
            <person name="Abreu V.A."/>
            <person name="Andreote A.P."/>
            <person name="Silveira S.B."/>
            <person name="Odebrecht C."/>
            <person name="Fiore M.F."/>
        </authorList>
    </citation>
    <scope>NUCLEOTIDE SEQUENCE [LARGE SCALE GENOMIC DNA]</scope>
    <source>
        <strain evidence="4 5">CENA596</strain>
    </source>
</reference>
<keyword evidence="2" id="KW-0963">Cytoplasm</keyword>
<dbReference type="PANTHER" id="PTHR46268">
    <property type="entry name" value="STRESS RESPONSE PROTEIN NHAX"/>
    <property type="match status" value="1"/>
</dbReference>
<dbReference type="RefSeq" id="WP_063873250.1">
    <property type="nucleotide sequence ID" value="NZ_CAWMRI010000184.1"/>
</dbReference>
<dbReference type="Gene3D" id="3.40.50.620">
    <property type="entry name" value="HUPs"/>
    <property type="match status" value="1"/>
</dbReference>
<dbReference type="SUPFAM" id="SSF52402">
    <property type="entry name" value="Adenine nucleotide alpha hydrolases-like"/>
    <property type="match status" value="1"/>
</dbReference>
<comment type="subcellular location">
    <subcellularLocation>
        <location evidence="2">Cytoplasm</location>
    </subcellularLocation>
</comment>
<dbReference type="PANTHER" id="PTHR46268:SF8">
    <property type="entry name" value="UNIVERSAL STRESS PROTEIN SLL1388"/>
    <property type="match status" value="1"/>
</dbReference>
<dbReference type="PIRSF" id="PIRSF006276">
    <property type="entry name" value="UspA"/>
    <property type="match status" value="1"/>
</dbReference>